<gene>
    <name evidence="4" type="ORF">O987_23490</name>
</gene>
<evidence type="ECO:0000256" key="1">
    <source>
        <dbReference type="ARBA" id="ARBA00022603"/>
    </source>
</evidence>
<evidence type="ECO:0000313" key="5">
    <source>
        <dbReference type="Proteomes" id="UP000028782"/>
    </source>
</evidence>
<name>A0A076PY73_COMTE</name>
<sequence>MSRSAIKLHTPAGRKALDKMIHESERKAQELAASRPARPGAKAAQPAAAKPAATGAGEIRIIGGQWRRTRLAVAQKPGLRPTPDRVRETLFNWLGQDLSNWKCIDAFAGTGALGFEAASRGASSVIMNEQDAALVQQLQRLQQKLDARMVKVQRGDALSCLKTVAGQDLILLDPPFGQTELFEPALKAATAALNDGGFIYLEAPEAWAEDRLLEMGLELHRYLKAGAVHAHLLKKQ</sequence>
<reference evidence="4 5" key="1">
    <citation type="journal article" date="2014" name="Genome Announc.">
        <title>Complete Genome Sequence of Polychlorinated Biphenyl Degrader Comamonas testosteroni TK102 (NBRC 109938).</title>
        <authorList>
            <person name="Fukuda K."/>
            <person name="Hosoyama A."/>
            <person name="Tsuchikane K."/>
            <person name="Ohji S."/>
            <person name="Yamazoe A."/>
            <person name="Fujita N."/>
            <person name="Shintani M."/>
            <person name="Kimbara K."/>
        </authorList>
    </citation>
    <scope>NUCLEOTIDE SEQUENCE [LARGE SCALE GENOMIC DNA]</scope>
    <source>
        <strain evidence="4">TK102</strain>
    </source>
</reference>
<evidence type="ECO:0000256" key="2">
    <source>
        <dbReference type="ARBA" id="ARBA00022679"/>
    </source>
</evidence>
<dbReference type="GO" id="GO:0031167">
    <property type="term" value="P:rRNA methylation"/>
    <property type="evidence" value="ECO:0007669"/>
    <property type="project" value="InterPro"/>
</dbReference>
<protein>
    <submittedName>
        <fullName evidence="4">Methyltransferase</fullName>
    </submittedName>
</protein>
<dbReference type="PANTHER" id="PTHR43542">
    <property type="entry name" value="METHYLTRANSFERASE"/>
    <property type="match status" value="1"/>
</dbReference>
<keyword evidence="1 4" id="KW-0489">Methyltransferase</keyword>
<feature type="compositionally biased region" description="Low complexity" evidence="3">
    <location>
        <begin position="35"/>
        <end position="54"/>
    </location>
</feature>
<proteinExistence type="predicted"/>
<dbReference type="PANTHER" id="PTHR43542:SF1">
    <property type="entry name" value="METHYLTRANSFERASE"/>
    <property type="match status" value="1"/>
</dbReference>
<dbReference type="EMBL" id="CP006704">
    <property type="protein sequence ID" value="AIJ48780.1"/>
    <property type="molecule type" value="Genomic_DNA"/>
</dbReference>
<dbReference type="RefSeq" id="WP_003051863.1">
    <property type="nucleotide sequence ID" value="NZ_CP006704.1"/>
</dbReference>
<dbReference type="InterPro" id="IPR004398">
    <property type="entry name" value="RNA_MeTrfase_RsmD"/>
</dbReference>
<dbReference type="Pfam" id="PF03602">
    <property type="entry name" value="Cons_hypoth95"/>
    <property type="match status" value="1"/>
</dbReference>
<dbReference type="Proteomes" id="UP000028782">
    <property type="component" value="Chromosome"/>
</dbReference>
<accession>A0A076PY73</accession>
<keyword evidence="2 4" id="KW-0808">Transferase</keyword>
<organism evidence="4 5">
    <name type="scientific">Comamonas testosteroni TK102</name>
    <dbReference type="NCBI Taxonomy" id="1392005"/>
    <lineage>
        <taxon>Bacteria</taxon>
        <taxon>Pseudomonadati</taxon>
        <taxon>Pseudomonadota</taxon>
        <taxon>Betaproteobacteria</taxon>
        <taxon>Burkholderiales</taxon>
        <taxon>Comamonadaceae</taxon>
        <taxon>Comamonas</taxon>
    </lineage>
</organism>
<dbReference type="InterPro" id="IPR029063">
    <property type="entry name" value="SAM-dependent_MTases_sf"/>
</dbReference>
<dbReference type="HOGENOM" id="CLU_075826_2_0_4"/>
<feature type="region of interest" description="Disordered" evidence="3">
    <location>
        <begin position="22"/>
        <end position="54"/>
    </location>
</feature>
<evidence type="ECO:0000313" key="4">
    <source>
        <dbReference type="EMBL" id="AIJ48780.1"/>
    </source>
</evidence>
<dbReference type="CDD" id="cd02440">
    <property type="entry name" value="AdoMet_MTases"/>
    <property type="match status" value="1"/>
</dbReference>
<dbReference type="SUPFAM" id="SSF53335">
    <property type="entry name" value="S-adenosyl-L-methionine-dependent methyltransferases"/>
    <property type="match status" value="1"/>
</dbReference>
<dbReference type="Gene3D" id="3.40.50.150">
    <property type="entry name" value="Vaccinia Virus protein VP39"/>
    <property type="match status" value="1"/>
</dbReference>
<evidence type="ECO:0000256" key="3">
    <source>
        <dbReference type="SAM" id="MobiDB-lite"/>
    </source>
</evidence>
<dbReference type="GO" id="GO:0008168">
    <property type="term" value="F:methyltransferase activity"/>
    <property type="evidence" value="ECO:0007669"/>
    <property type="project" value="UniProtKB-KW"/>
</dbReference>
<dbReference type="KEGG" id="ctes:O987_23490"/>
<dbReference type="NCBIfam" id="TIGR00095">
    <property type="entry name" value="16S rRNA (guanine(966)-N(2))-methyltransferase RsmD"/>
    <property type="match status" value="1"/>
</dbReference>
<dbReference type="AlphaFoldDB" id="A0A076PY73"/>